<dbReference type="PANTHER" id="PTHR43546:SF8">
    <property type="entry name" value="METALLO-BETA-LACTAMASE DOMAIN-CONTAINING PROTEIN"/>
    <property type="match status" value="1"/>
</dbReference>
<keyword evidence="2" id="KW-1185">Reference proteome</keyword>
<dbReference type="SUPFAM" id="SSF56281">
    <property type="entry name" value="Metallo-hydrolase/oxidoreductase"/>
    <property type="match status" value="1"/>
</dbReference>
<gene>
    <name evidence="1" type="ORF">ACFQQG_13655</name>
</gene>
<dbReference type="GeneID" id="76631112"/>
<dbReference type="AlphaFoldDB" id="A0ABD5W141"/>
<dbReference type="InterPro" id="IPR036866">
    <property type="entry name" value="RibonucZ/Hydroxyglut_hydro"/>
</dbReference>
<dbReference type="EMBL" id="JBHSZI010000001">
    <property type="protein sequence ID" value="MFC7059035.1"/>
    <property type="molecule type" value="Genomic_DNA"/>
</dbReference>
<dbReference type="Gene3D" id="3.60.15.10">
    <property type="entry name" value="Ribonuclease Z/Hydroxyacylglutathione hydrolase-like"/>
    <property type="match status" value="1"/>
</dbReference>
<reference evidence="1 2" key="1">
    <citation type="journal article" date="2019" name="Int. J. Syst. Evol. Microbiol.">
        <title>The Global Catalogue of Microorganisms (GCM) 10K type strain sequencing project: providing services to taxonomists for standard genome sequencing and annotation.</title>
        <authorList>
            <consortium name="The Broad Institute Genomics Platform"/>
            <consortium name="The Broad Institute Genome Sequencing Center for Infectious Disease"/>
            <person name="Wu L."/>
            <person name="Ma J."/>
        </authorList>
    </citation>
    <scope>NUCLEOTIDE SEQUENCE [LARGE SCALE GENOMIC DNA]</scope>
    <source>
        <strain evidence="1 2">JCM 30072</strain>
    </source>
</reference>
<sequence length="250" mass="27038">MTVTHGDLTVEWYGNATVRLESDGTVVYLDPGRYGVLTGEWEADSEDAAAAHPAGPARRPEDADFVCLSHAHHYDPDGIERVAADETTIAAFEGMDIRGSSRDLPRLAELPYEVVTLGTEDEAMLADFPVWTVPAYNESDGPRTRRDGTPYHPKGRGCGFLLSLDGTRVFWPGDTDVLDGHERLDVDVFLPPIGGALTMNRGEAAELAAALEPDLVVPIHYNTFEAIEADSQAFVTDVASKGIPVAVDED</sequence>
<dbReference type="RefSeq" id="WP_267164188.1">
    <property type="nucleotide sequence ID" value="NZ_CP112972.1"/>
</dbReference>
<dbReference type="Proteomes" id="UP001596445">
    <property type="component" value="Unassembled WGS sequence"/>
</dbReference>
<dbReference type="Pfam" id="PF13483">
    <property type="entry name" value="Lactamase_B_3"/>
    <property type="match status" value="1"/>
</dbReference>
<protein>
    <submittedName>
        <fullName evidence="1">MBL fold metallo-hydrolase</fullName>
    </submittedName>
</protein>
<accession>A0ABD5W141</accession>
<organism evidence="1 2">
    <name type="scientific">Halovenus salina</name>
    <dbReference type="NCBI Taxonomy" id="1510225"/>
    <lineage>
        <taxon>Archaea</taxon>
        <taxon>Methanobacteriati</taxon>
        <taxon>Methanobacteriota</taxon>
        <taxon>Stenosarchaea group</taxon>
        <taxon>Halobacteria</taxon>
        <taxon>Halobacteriales</taxon>
        <taxon>Haloarculaceae</taxon>
        <taxon>Halovenus</taxon>
    </lineage>
</organism>
<dbReference type="InterPro" id="IPR050114">
    <property type="entry name" value="UPF0173_UPF0282_UlaG_hydrolase"/>
</dbReference>
<comment type="caution">
    <text evidence="1">The sequence shown here is derived from an EMBL/GenBank/DDBJ whole genome shotgun (WGS) entry which is preliminary data.</text>
</comment>
<evidence type="ECO:0000313" key="2">
    <source>
        <dbReference type="Proteomes" id="UP001596445"/>
    </source>
</evidence>
<name>A0ABD5W141_9EURY</name>
<proteinExistence type="predicted"/>
<evidence type="ECO:0000313" key="1">
    <source>
        <dbReference type="EMBL" id="MFC7059035.1"/>
    </source>
</evidence>
<dbReference type="PANTHER" id="PTHR43546">
    <property type="entry name" value="UPF0173 METAL-DEPENDENT HYDROLASE MJ1163-RELATED"/>
    <property type="match status" value="1"/>
</dbReference>